<evidence type="ECO:0000256" key="1">
    <source>
        <dbReference type="ARBA" id="ARBA00004651"/>
    </source>
</evidence>
<dbReference type="Gene3D" id="1.10.3730.20">
    <property type="match status" value="1"/>
</dbReference>
<evidence type="ECO:0000313" key="9">
    <source>
        <dbReference type="Proteomes" id="UP000188324"/>
    </source>
</evidence>
<protein>
    <submittedName>
        <fullName evidence="8">Ligand-binding protein SH3</fullName>
    </submittedName>
</protein>
<dbReference type="RefSeq" id="WP_077343861.1">
    <property type="nucleotide sequence ID" value="NZ_CP019605.1"/>
</dbReference>
<keyword evidence="3" id="KW-1003">Cell membrane</keyword>
<dbReference type="KEGG" id="tfl:RPIT_13230"/>
<dbReference type="PANTHER" id="PTHR30561:SF0">
    <property type="entry name" value="GUANIDINIUM EXPORTER"/>
    <property type="match status" value="1"/>
</dbReference>
<keyword evidence="9" id="KW-1185">Reference proteome</keyword>
<evidence type="ECO:0000256" key="7">
    <source>
        <dbReference type="RuleBase" id="RU003942"/>
    </source>
</evidence>
<dbReference type="Proteomes" id="UP000188324">
    <property type="component" value="Chromosome"/>
</dbReference>
<keyword evidence="2" id="KW-0813">Transport</keyword>
<keyword evidence="5" id="KW-1133">Transmembrane helix</keyword>
<evidence type="ECO:0000313" key="8">
    <source>
        <dbReference type="EMBL" id="AQP45652.1"/>
    </source>
</evidence>
<evidence type="ECO:0000256" key="6">
    <source>
        <dbReference type="ARBA" id="ARBA00023136"/>
    </source>
</evidence>
<evidence type="ECO:0000256" key="3">
    <source>
        <dbReference type="ARBA" id="ARBA00022475"/>
    </source>
</evidence>
<dbReference type="GO" id="GO:0005886">
    <property type="term" value="C:plasma membrane"/>
    <property type="evidence" value="ECO:0007669"/>
    <property type="project" value="UniProtKB-SubCell"/>
</dbReference>
<sequence length="124" mass="12800">MTSRFAWPLLLVSAVLEAVWANALSASDGFANVVPTVVFLVATVLSVVGLGLAMKHIPTGTAYAVWTSVGTVLTVAYSVAIGAEEISWLKALFLAGIVACVVGLKRLDASTPAGADVTGRRRQG</sequence>
<dbReference type="InterPro" id="IPR000390">
    <property type="entry name" value="Small_drug/metabolite_transptr"/>
</dbReference>
<keyword evidence="6" id="KW-0472">Membrane</keyword>
<dbReference type="InterPro" id="IPR037185">
    <property type="entry name" value="EmrE-like"/>
</dbReference>
<dbReference type="GO" id="GO:0022857">
    <property type="term" value="F:transmembrane transporter activity"/>
    <property type="evidence" value="ECO:0007669"/>
    <property type="project" value="InterPro"/>
</dbReference>
<comment type="similarity">
    <text evidence="7">Belongs to the drug/metabolite transporter (DMT) superfamily. Small multidrug resistance (SMR) (TC 2.A.7.1) family.</text>
</comment>
<comment type="subcellular location">
    <subcellularLocation>
        <location evidence="1 7">Cell membrane</location>
        <topology evidence="1 7">Multi-pass membrane protein</topology>
    </subcellularLocation>
</comment>
<dbReference type="Pfam" id="PF00893">
    <property type="entry name" value="Multi_Drug_Res"/>
    <property type="match status" value="1"/>
</dbReference>
<dbReference type="EMBL" id="CP019605">
    <property type="protein sequence ID" value="AQP45652.1"/>
    <property type="molecule type" value="Genomic_DNA"/>
</dbReference>
<keyword evidence="4 7" id="KW-0812">Transmembrane</keyword>
<dbReference type="AlphaFoldDB" id="A0A1Q2CHR4"/>
<evidence type="ECO:0000256" key="5">
    <source>
        <dbReference type="ARBA" id="ARBA00022989"/>
    </source>
</evidence>
<organism evidence="8 9">
    <name type="scientific">Tessaracoccus flavus</name>
    <dbReference type="NCBI Taxonomy" id="1610493"/>
    <lineage>
        <taxon>Bacteria</taxon>
        <taxon>Bacillati</taxon>
        <taxon>Actinomycetota</taxon>
        <taxon>Actinomycetes</taxon>
        <taxon>Propionibacteriales</taxon>
        <taxon>Propionibacteriaceae</taxon>
        <taxon>Tessaracoccus</taxon>
    </lineage>
</organism>
<evidence type="ECO:0000256" key="4">
    <source>
        <dbReference type="ARBA" id="ARBA00022692"/>
    </source>
</evidence>
<dbReference type="InterPro" id="IPR045324">
    <property type="entry name" value="Small_multidrug_res"/>
</dbReference>
<evidence type="ECO:0000256" key="2">
    <source>
        <dbReference type="ARBA" id="ARBA00022448"/>
    </source>
</evidence>
<dbReference type="OrthoDB" id="21828at2"/>
<dbReference type="PANTHER" id="PTHR30561">
    <property type="entry name" value="SMR FAMILY PROTON-DEPENDENT DRUG EFFLUX TRANSPORTER SUGE"/>
    <property type="match status" value="1"/>
</dbReference>
<proteinExistence type="inferred from homology"/>
<name>A0A1Q2CHR4_9ACTN</name>
<accession>A0A1Q2CHR4</accession>
<dbReference type="SUPFAM" id="SSF103481">
    <property type="entry name" value="Multidrug resistance efflux transporter EmrE"/>
    <property type="match status" value="1"/>
</dbReference>
<gene>
    <name evidence="8" type="ORF">RPIT_13230</name>
</gene>
<reference evidence="8 9" key="1">
    <citation type="journal article" date="2016" name="Int. J. Syst. Evol. Microbiol.">
        <title>Tessaracoccus flavus sp. nov., isolated from the drainage system of a lindane-producing factory.</title>
        <authorList>
            <person name="Kumari R."/>
            <person name="Singh P."/>
            <person name="Schumann P."/>
            <person name="Lal R."/>
        </authorList>
    </citation>
    <scope>NUCLEOTIDE SEQUENCE [LARGE SCALE GENOMIC DNA]</scope>
    <source>
        <strain evidence="8 9">RP1T</strain>
    </source>
</reference>